<dbReference type="Pfam" id="PF01368">
    <property type="entry name" value="DHH"/>
    <property type="match status" value="1"/>
</dbReference>
<evidence type="ECO:0000256" key="4">
    <source>
        <dbReference type="ARBA" id="ARBA00022801"/>
    </source>
</evidence>
<evidence type="ECO:0000256" key="5">
    <source>
        <dbReference type="ARBA" id="ARBA00022839"/>
    </source>
</evidence>
<dbReference type="RefSeq" id="WP_129130190.1">
    <property type="nucleotide sequence ID" value="NZ_SDHW01000001.1"/>
</dbReference>
<evidence type="ECO:0000256" key="2">
    <source>
        <dbReference type="ARBA" id="ARBA00019841"/>
    </source>
</evidence>
<dbReference type="PANTHER" id="PTHR30255">
    <property type="entry name" value="SINGLE-STRANDED-DNA-SPECIFIC EXONUCLEASE RECJ"/>
    <property type="match status" value="1"/>
</dbReference>
<gene>
    <name evidence="9" type="primary">recJ</name>
    <name evidence="9" type="ORF">ESA94_07430</name>
</gene>
<feature type="domain" description="DDH" evidence="6">
    <location>
        <begin position="79"/>
        <end position="231"/>
    </location>
</feature>
<dbReference type="AlphaFoldDB" id="A0A4Q1CP03"/>
<evidence type="ECO:0000256" key="1">
    <source>
        <dbReference type="ARBA" id="ARBA00005915"/>
    </source>
</evidence>
<feature type="domain" description="DHHA1" evidence="7">
    <location>
        <begin position="352"/>
        <end position="443"/>
    </location>
</feature>
<accession>A0A4Q1CP03</accession>
<dbReference type="EMBL" id="SDHW01000001">
    <property type="protein sequence ID" value="RXK62820.1"/>
    <property type="molecule type" value="Genomic_DNA"/>
</dbReference>
<dbReference type="GO" id="GO:0006281">
    <property type="term" value="P:DNA repair"/>
    <property type="evidence" value="ECO:0007669"/>
    <property type="project" value="InterPro"/>
</dbReference>
<sequence length="567" mass="63394">MQKRWTFLADNPKGADILEQELKVHAVICKTLAQRGIDSFVKAKDYFRPQLSDLHSPWLMKDMDKAVARIGKAIAASEKILVFGDYDVDGTTSVACMYQFLCELHPKSLLDFYIPHRYREGYGVSKQGIDFAKNNNFTLIISLDCGIKSVELIAYAKELGIDFIVCDHHLPDAAVPDAAAILNPKQTDCAYPYKELCGCGVGFKLITALAEKHQLADEKIYCYLDLVATAIAADIVPITGENRILAFHGLKRVNTQPSNGIKALMHLSDVRTEMHINNLVFIIAPRVNAAGRMDDAKKAVDMFIADSYEQALSFAELLHADNDDRKEADMSITEEALHIINSNDKLKTKKTTVLYQPHWHKGVVGIVASRLTEHYYRPTIVLTKSGDYAAGSARSVNGFNLYEAIHACREHLLGYGGHFAAAGLTLQPENIDAFTNAFEKTVSETIKDHQLTPEIIIDSELKFADIKPAFFNIIKQMEPFGPENMRPVFVSKNVIDTGYSKIVKEQHLRFVVKQNETVLTGISFRSAHLFPILQKGPVDVVYTIDENEWNGTTSLQLKIIDIRPSVF</sequence>
<protein>
    <recommendedName>
        <fullName evidence="2">Single-stranded-DNA-specific exonuclease RecJ</fullName>
    </recommendedName>
</protein>
<dbReference type="SUPFAM" id="SSF64182">
    <property type="entry name" value="DHH phosphoesterases"/>
    <property type="match status" value="1"/>
</dbReference>
<dbReference type="Proteomes" id="UP000290204">
    <property type="component" value="Unassembled WGS sequence"/>
</dbReference>
<dbReference type="InterPro" id="IPR041122">
    <property type="entry name" value="RecJ_OB"/>
</dbReference>
<keyword evidence="4" id="KW-0378">Hydrolase</keyword>
<dbReference type="InterPro" id="IPR038763">
    <property type="entry name" value="DHH_sf"/>
</dbReference>
<evidence type="ECO:0000259" key="8">
    <source>
        <dbReference type="Pfam" id="PF17768"/>
    </source>
</evidence>
<comment type="caution">
    <text evidence="9">The sequence shown here is derived from an EMBL/GenBank/DDBJ whole genome shotgun (WGS) entry which is preliminary data.</text>
</comment>
<keyword evidence="10" id="KW-1185">Reference proteome</keyword>
<dbReference type="InterPro" id="IPR004610">
    <property type="entry name" value="RecJ"/>
</dbReference>
<dbReference type="InterPro" id="IPR051673">
    <property type="entry name" value="SSDNA_exonuclease_RecJ"/>
</dbReference>
<keyword evidence="5 9" id="KW-0269">Exonuclease</keyword>
<dbReference type="GO" id="GO:0006310">
    <property type="term" value="P:DNA recombination"/>
    <property type="evidence" value="ECO:0007669"/>
    <property type="project" value="InterPro"/>
</dbReference>
<evidence type="ECO:0000259" key="6">
    <source>
        <dbReference type="Pfam" id="PF01368"/>
    </source>
</evidence>
<name>A0A4Q1CP03_9BACT</name>
<dbReference type="PANTHER" id="PTHR30255:SF2">
    <property type="entry name" value="SINGLE-STRANDED-DNA-SPECIFIC EXONUCLEASE RECJ"/>
    <property type="match status" value="1"/>
</dbReference>
<proteinExistence type="inferred from homology"/>
<evidence type="ECO:0000256" key="3">
    <source>
        <dbReference type="ARBA" id="ARBA00022722"/>
    </source>
</evidence>
<keyword evidence="3" id="KW-0540">Nuclease</keyword>
<evidence type="ECO:0000259" key="7">
    <source>
        <dbReference type="Pfam" id="PF02272"/>
    </source>
</evidence>
<dbReference type="GO" id="GO:0008409">
    <property type="term" value="F:5'-3' exonuclease activity"/>
    <property type="evidence" value="ECO:0007669"/>
    <property type="project" value="InterPro"/>
</dbReference>
<comment type="similarity">
    <text evidence="1">Belongs to the RecJ family.</text>
</comment>
<organism evidence="9 10">
    <name type="scientific">Lacibacter luteus</name>
    <dbReference type="NCBI Taxonomy" id="2508719"/>
    <lineage>
        <taxon>Bacteria</taxon>
        <taxon>Pseudomonadati</taxon>
        <taxon>Bacteroidota</taxon>
        <taxon>Chitinophagia</taxon>
        <taxon>Chitinophagales</taxon>
        <taxon>Chitinophagaceae</taxon>
        <taxon>Lacibacter</taxon>
    </lineage>
</organism>
<dbReference type="Gene3D" id="3.10.310.30">
    <property type="match status" value="1"/>
</dbReference>
<feature type="domain" description="RecJ OB" evidence="8">
    <location>
        <begin position="457"/>
        <end position="561"/>
    </location>
</feature>
<dbReference type="InterPro" id="IPR003156">
    <property type="entry name" value="DHHA1_dom"/>
</dbReference>
<dbReference type="Pfam" id="PF02272">
    <property type="entry name" value="DHHA1"/>
    <property type="match status" value="1"/>
</dbReference>
<dbReference type="Pfam" id="PF17768">
    <property type="entry name" value="RecJ_OB"/>
    <property type="match status" value="1"/>
</dbReference>
<evidence type="ECO:0000313" key="10">
    <source>
        <dbReference type="Proteomes" id="UP000290204"/>
    </source>
</evidence>
<dbReference type="InterPro" id="IPR001667">
    <property type="entry name" value="DDH_dom"/>
</dbReference>
<dbReference type="OrthoDB" id="9809852at2"/>
<reference evidence="9 10" key="1">
    <citation type="submission" date="2019-01" db="EMBL/GenBank/DDBJ databases">
        <title>Lacibacter sp. strain TTM-7.</title>
        <authorList>
            <person name="Chen W.-M."/>
        </authorList>
    </citation>
    <scope>NUCLEOTIDE SEQUENCE [LARGE SCALE GENOMIC DNA]</scope>
    <source>
        <strain evidence="9 10">TTM-7</strain>
    </source>
</reference>
<evidence type="ECO:0000313" key="9">
    <source>
        <dbReference type="EMBL" id="RXK62820.1"/>
    </source>
</evidence>
<dbReference type="NCBIfam" id="TIGR00644">
    <property type="entry name" value="recJ"/>
    <property type="match status" value="1"/>
</dbReference>
<dbReference type="GO" id="GO:0003676">
    <property type="term" value="F:nucleic acid binding"/>
    <property type="evidence" value="ECO:0007669"/>
    <property type="project" value="InterPro"/>
</dbReference>
<dbReference type="Gene3D" id="3.90.1640.30">
    <property type="match status" value="1"/>
</dbReference>